<reference evidence="12" key="1">
    <citation type="submission" date="2022-03" db="EMBL/GenBank/DDBJ databases">
        <authorList>
            <person name="Tunstrom K."/>
        </authorList>
    </citation>
    <scope>NUCLEOTIDE SEQUENCE</scope>
</reference>
<evidence type="ECO:0000256" key="4">
    <source>
        <dbReference type="ARBA" id="ARBA00022963"/>
    </source>
</evidence>
<dbReference type="AlphaFoldDB" id="A0AAU9UUN0"/>
<evidence type="ECO:0000256" key="9">
    <source>
        <dbReference type="PIRSR" id="PIRSR000862-1"/>
    </source>
</evidence>
<dbReference type="GO" id="GO:0016042">
    <property type="term" value="P:lipid catabolic process"/>
    <property type="evidence" value="ECO:0007669"/>
    <property type="project" value="UniProtKB-KW"/>
</dbReference>
<sequence>MLKLITFVTTLICALNGLTAQQYHIEERTARDGYYSEAHSVTTSDGYILEVQRIPFRRFETEENADKTSKPVVFLMHGLQGSSISYIHLGPELALAYLLADDGYDVWMGNARGGLNSRRHVTLDPDEDREQFFDYSFEDIGKKDVPEMIDYILQVTGQSQLHYIGHSQGGTAFFVMNSMRPEYNEKIKSAHLLAGVGYMEHFPNRVLNAIALSTNLIYSFAVNQGLVEILGPKDTNIEVTNNSGVSGLLQTLLDAISSLFEESEILAPSSIKQYAHFGQNIRARTFQRWDYGAIRNLRTYGTAAAPAYDISKITINTTMHYTVSDDLLDERDVLKMTNVMPNAISRKVARETFTHNDFVVATDSKELVYDYIIEELNKNR</sequence>
<evidence type="ECO:0000256" key="7">
    <source>
        <dbReference type="ARBA" id="ARBA00023180"/>
    </source>
</evidence>
<feature type="active site" description="Charge relay system" evidence="9">
    <location>
        <position position="325"/>
    </location>
</feature>
<evidence type="ECO:0000256" key="1">
    <source>
        <dbReference type="ARBA" id="ARBA00010701"/>
    </source>
</evidence>
<evidence type="ECO:0000259" key="11">
    <source>
        <dbReference type="Pfam" id="PF04083"/>
    </source>
</evidence>
<keyword evidence="7" id="KW-0325">Glycoprotein</keyword>
<evidence type="ECO:0000256" key="8">
    <source>
        <dbReference type="PIRNR" id="PIRNR000862"/>
    </source>
</evidence>
<dbReference type="PROSITE" id="PS00667">
    <property type="entry name" value="COMPLEX1_ND1_1"/>
    <property type="match status" value="1"/>
</dbReference>
<evidence type="ECO:0000313" key="13">
    <source>
        <dbReference type="Proteomes" id="UP001153954"/>
    </source>
</evidence>
<name>A0AAU9UUN0_EUPED</name>
<comment type="similarity">
    <text evidence="1 8">Belongs to the AB hydrolase superfamily. Lipase family.</text>
</comment>
<dbReference type="PIRSF" id="PIRSF000862">
    <property type="entry name" value="Steryl_ester_lip"/>
    <property type="match status" value="1"/>
</dbReference>
<keyword evidence="2 10" id="KW-0732">Signal</keyword>
<dbReference type="Pfam" id="PF04083">
    <property type="entry name" value="Abhydro_lipase"/>
    <property type="match status" value="1"/>
</dbReference>
<evidence type="ECO:0000256" key="3">
    <source>
        <dbReference type="ARBA" id="ARBA00022801"/>
    </source>
</evidence>
<dbReference type="GO" id="GO:0016788">
    <property type="term" value="F:hydrolase activity, acting on ester bonds"/>
    <property type="evidence" value="ECO:0007669"/>
    <property type="project" value="InterPro"/>
</dbReference>
<dbReference type="GO" id="GO:0016020">
    <property type="term" value="C:membrane"/>
    <property type="evidence" value="ECO:0007669"/>
    <property type="project" value="InterPro"/>
</dbReference>
<dbReference type="Proteomes" id="UP001153954">
    <property type="component" value="Unassembled WGS sequence"/>
</dbReference>
<evidence type="ECO:0000256" key="6">
    <source>
        <dbReference type="ARBA" id="ARBA00023098"/>
    </source>
</evidence>
<evidence type="ECO:0000256" key="2">
    <source>
        <dbReference type="ARBA" id="ARBA00022729"/>
    </source>
</evidence>
<dbReference type="EMBL" id="CAKOGL010000025">
    <property type="protein sequence ID" value="CAH2102898.1"/>
    <property type="molecule type" value="Genomic_DNA"/>
</dbReference>
<comment type="caution">
    <text evidence="12">The sequence shown here is derived from an EMBL/GenBank/DDBJ whole genome shotgun (WGS) entry which is preliminary data.</text>
</comment>
<dbReference type="PANTHER" id="PTHR11005">
    <property type="entry name" value="LYSOSOMAL ACID LIPASE-RELATED"/>
    <property type="match status" value="1"/>
</dbReference>
<gene>
    <name evidence="12" type="ORF">EEDITHA_LOCUS17469</name>
</gene>
<evidence type="ECO:0000256" key="5">
    <source>
        <dbReference type="ARBA" id="ARBA00023075"/>
    </source>
</evidence>
<feature type="active site" description="Charge relay system" evidence="9">
    <location>
        <position position="355"/>
    </location>
</feature>
<evidence type="ECO:0000256" key="10">
    <source>
        <dbReference type="SAM" id="SignalP"/>
    </source>
</evidence>
<keyword evidence="5" id="KW-0830">Ubiquinone</keyword>
<keyword evidence="13" id="KW-1185">Reference proteome</keyword>
<dbReference type="InterPro" id="IPR006693">
    <property type="entry name" value="AB_hydrolase_lipase"/>
</dbReference>
<evidence type="ECO:0000313" key="12">
    <source>
        <dbReference type="EMBL" id="CAH2102898.1"/>
    </source>
</evidence>
<protein>
    <recommendedName>
        <fullName evidence="8">Lipase</fullName>
    </recommendedName>
</protein>
<feature type="chain" id="PRO_5043796129" description="Lipase" evidence="10">
    <location>
        <begin position="21"/>
        <end position="380"/>
    </location>
</feature>
<dbReference type="Gene3D" id="3.40.50.1820">
    <property type="entry name" value="alpha/beta hydrolase"/>
    <property type="match status" value="1"/>
</dbReference>
<keyword evidence="6" id="KW-0443">Lipid metabolism</keyword>
<dbReference type="InterPro" id="IPR025483">
    <property type="entry name" value="Lipase_euk"/>
</dbReference>
<feature type="signal peptide" evidence="10">
    <location>
        <begin position="1"/>
        <end position="20"/>
    </location>
</feature>
<dbReference type="InterPro" id="IPR029058">
    <property type="entry name" value="AB_hydrolase_fold"/>
</dbReference>
<keyword evidence="4 8" id="KW-0442">Lipid degradation</keyword>
<dbReference type="FunFam" id="3.40.50.1820:FF:000057">
    <property type="entry name" value="Lipase"/>
    <property type="match status" value="1"/>
</dbReference>
<dbReference type="InterPro" id="IPR018086">
    <property type="entry name" value="NADH_UbQ_OxRdtase_su1_CS"/>
</dbReference>
<feature type="active site" description="Nucleophile" evidence="9">
    <location>
        <position position="167"/>
    </location>
</feature>
<keyword evidence="3 8" id="KW-0378">Hydrolase</keyword>
<proteinExistence type="inferred from homology"/>
<dbReference type="SUPFAM" id="SSF53474">
    <property type="entry name" value="alpha/beta-Hydrolases"/>
    <property type="match status" value="1"/>
</dbReference>
<accession>A0AAU9UUN0</accession>
<feature type="domain" description="Partial AB-hydrolase lipase" evidence="11">
    <location>
        <begin position="27"/>
        <end position="87"/>
    </location>
</feature>
<organism evidence="12 13">
    <name type="scientific">Euphydryas editha</name>
    <name type="common">Edith's checkerspot</name>
    <dbReference type="NCBI Taxonomy" id="104508"/>
    <lineage>
        <taxon>Eukaryota</taxon>
        <taxon>Metazoa</taxon>
        <taxon>Ecdysozoa</taxon>
        <taxon>Arthropoda</taxon>
        <taxon>Hexapoda</taxon>
        <taxon>Insecta</taxon>
        <taxon>Pterygota</taxon>
        <taxon>Neoptera</taxon>
        <taxon>Endopterygota</taxon>
        <taxon>Lepidoptera</taxon>
        <taxon>Glossata</taxon>
        <taxon>Ditrysia</taxon>
        <taxon>Papilionoidea</taxon>
        <taxon>Nymphalidae</taxon>
        <taxon>Nymphalinae</taxon>
        <taxon>Euphydryas</taxon>
    </lineage>
</organism>